<keyword evidence="3" id="KW-1185">Reference proteome</keyword>
<dbReference type="PANTHER" id="PTHR40279:SF3">
    <property type="entry name" value="4-AMINOBENZOATE SYNTHASE"/>
    <property type="match status" value="1"/>
</dbReference>
<protein>
    <recommendedName>
        <fullName evidence="4">Iron-containing redox enzyme family protein</fullName>
    </recommendedName>
</protein>
<evidence type="ECO:0000256" key="1">
    <source>
        <dbReference type="ARBA" id="ARBA00023002"/>
    </source>
</evidence>
<dbReference type="EMBL" id="CP014671">
    <property type="protein sequence ID" value="ANX05263.1"/>
    <property type="molecule type" value="Genomic_DNA"/>
</dbReference>
<accession>A0A1B1YXB0</accession>
<dbReference type="STRING" id="1810504.PG2T_14460"/>
<dbReference type="RefSeq" id="WP_068807056.1">
    <property type="nucleotide sequence ID" value="NZ_CP014671.1"/>
</dbReference>
<dbReference type="Pfam" id="PF14518">
    <property type="entry name" value="Haem_oxygenas_2"/>
    <property type="match status" value="1"/>
</dbReference>
<name>A0A1B1YXB0_9GAMM</name>
<dbReference type="SUPFAM" id="SSF48613">
    <property type="entry name" value="Heme oxygenase-like"/>
    <property type="match status" value="1"/>
</dbReference>
<dbReference type="InterPro" id="IPR039068">
    <property type="entry name" value="PqqC-like"/>
</dbReference>
<dbReference type="AlphaFoldDB" id="A0A1B1YXB0"/>
<sequence length="239" mass="27263">MNQQDIVDRIAARCVESANTWPWLTGKMTVGMAQAWMIQHSIRNRQFSASYRPAWMSRCPDQAVVRKTIGQMLEELVYDENLKAPHTKILFEMARTLGLTDKQLHDAVPNAKTDIWHQVTENLCRNRHWIIGWLSTSLEEFVLTAIDRETNISADKWQKDLGLTDEQLFFFRYHEKADMEHAGKVVWAPIKRHVTTPELAADVLAGLDTALEASRIFYEGVMDLAAELDAQGVKLPTAA</sequence>
<dbReference type="OrthoDB" id="6270691at2"/>
<dbReference type="KEGG" id="gbi:PG2T_14460"/>
<dbReference type="Proteomes" id="UP000092952">
    <property type="component" value="Chromosome"/>
</dbReference>
<dbReference type="PANTHER" id="PTHR40279">
    <property type="entry name" value="PQQC-LIKE PROTEIN"/>
    <property type="match status" value="1"/>
</dbReference>
<dbReference type="GO" id="GO:0016491">
    <property type="term" value="F:oxidoreductase activity"/>
    <property type="evidence" value="ECO:0007669"/>
    <property type="project" value="UniProtKB-KW"/>
</dbReference>
<dbReference type="InterPro" id="IPR016084">
    <property type="entry name" value="Haem_Oase-like_multi-hlx"/>
</dbReference>
<evidence type="ECO:0000313" key="2">
    <source>
        <dbReference type="EMBL" id="ANX05263.1"/>
    </source>
</evidence>
<evidence type="ECO:0000313" key="3">
    <source>
        <dbReference type="Proteomes" id="UP000092952"/>
    </source>
</evidence>
<dbReference type="Gene3D" id="1.20.910.10">
    <property type="entry name" value="Heme oxygenase-like"/>
    <property type="match status" value="1"/>
</dbReference>
<evidence type="ECO:0008006" key="4">
    <source>
        <dbReference type="Google" id="ProtNLM"/>
    </source>
</evidence>
<keyword evidence="1" id="KW-0560">Oxidoreductase</keyword>
<organism evidence="2 3">
    <name type="scientific">Immundisolibacter cernigliae</name>
    <dbReference type="NCBI Taxonomy" id="1810504"/>
    <lineage>
        <taxon>Bacteria</taxon>
        <taxon>Pseudomonadati</taxon>
        <taxon>Pseudomonadota</taxon>
        <taxon>Gammaproteobacteria</taxon>
        <taxon>Immundisolibacterales</taxon>
        <taxon>Immundisolibacteraceae</taxon>
        <taxon>Immundisolibacter</taxon>
    </lineage>
</organism>
<proteinExistence type="predicted"/>
<reference evidence="3" key="1">
    <citation type="submission" date="2016-03" db="EMBL/GenBank/DDBJ databases">
        <title>Complete genome sequence of Solimmundus cernigliae, representing a novel lineage of polycyclic aromatic hydrocarbon degraders within the Gammaproteobacteria.</title>
        <authorList>
            <person name="Singleton D.R."/>
            <person name="Dickey A.N."/>
            <person name="Scholl E.H."/>
            <person name="Wright F.A."/>
            <person name="Aitken M.D."/>
        </authorList>
    </citation>
    <scope>NUCLEOTIDE SEQUENCE [LARGE SCALE GENOMIC DNA]</scope>
    <source>
        <strain evidence="3">TR3.2</strain>
    </source>
</reference>
<gene>
    <name evidence="2" type="ORF">PG2T_14460</name>
</gene>
<dbReference type="InParanoid" id="A0A1B1YXB0"/>